<comment type="function">
    <text evidence="1">Non-lysosomal glucosylceramidase that catalyzes the hydrolysis of glucosylceramide (GlcCer) to free glucose and ceramide.</text>
</comment>
<dbReference type="InterPro" id="IPR014551">
    <property type="entry name" value="B_Glucosidase_GBA2-typ"/>
</dbReference>
<keyword evidence="1 2" id="KW-0472">Membrane</keyword>
<dbReference type="InterPro" id="IPR052566">
    <property type="entry name" value="Non-lysos_glucosylceramidase"/>
</dbReference>
<dbReference type="GO" id="GO:0004348">
    <property type="term" value="F:glucosylceramidase activity"/>
    <property type="evidence" value="ECO:0007669"/>
    <property type="project" value="UniProtKB-EC"/>
</dbReference>
<dbReference type="PANTHER" id="PTHR12654">
    <property type="entry name" value="BILE ACID BETA-GLUCOSIDASE-RELATED"/>
    <property type="match status" value="1"/>
</dbReference>
<keyword evidence="1" id="KW-0443">Lipid metabolism</keyword>
<dbReference type="PANTHER" id="PTHR12654:SF0">
    <property type="entry name" value="NON-LYSOSOMAL GLUCOSYLCERAMIDASE"/>
    <property type="match status" value="1"/>
</dbReference>
<proteinExistence type="inferred from homology"/>
<dbReference type="InterPro" id="IPR012341">
    <property type="entry name" value="6hp_glycosidase-like_sf"/>
</dbReference>
<feature type="transmembrane region" description="Helical" evidence="2">
    <location>
        <begin position="36"/>
        <end position="53"/>
    </location>
</feature>
<dbReference type="GO" id="GO:0016020">
    <property type="term" value="C:membrane"/>
    <property type="evidence" value="ECO:0007669"/>
    <property type="project" value="InterPro"/>
</dbReference>
<dbReference type="EMBL" id="JAACXV010000195">
    <property type="protein sequence ID" value="KAF7282068.1"/>
    <property type="molecule type" value="Genomic_DNA"/>
</dbReference>
<accession>A0A834IR04</accession>
<dbReference type="Pfam" id="PF04685">
    <property type="entry name" value="DUF608"/>
    <property type="match status" value="1"/>
</dbReference>
<comment type="similarity">
    <text evidence="1">Belongs to the non-lysosomal glucosylceramidase family.</text>
</comment>
<dbReference type="EC" id="3.2.1.45" evidence="1"/>
<evidence type="ECO:0000256" key="2">
    <source>
        <dbReference type="SAM" id="Phobius"/>
    </source>
</evidence>
<sequence>MVNIKNSVIPKYGLKINLDHEYPENRSGNFIPSLRIIWTLLPLILRYIWYYIVYKLKKKSVVMDYLILQRAKRMYGVPIGGIGSGTIGRGYKGEFCRYQLRPDICEYNTVEANQFIVTIKNKEQETIFQSCLSTYKRSSLKSWESLIDDRKCKYTGLYPRAWTEYDLSDYGIKLICRQISPVIPHNYEDSNLPCALFVWNVENVCDDERTVSISFTFKNGTGTRKVDRQSTSSSKAFSYQNTEGVILYHTIDKLRCSYSLAIKLNDNVKVSKCLNFDPNSCGANVWNQLKANGQFDKIVEKSHNAHIFGEMAVGVSGRTKVLPGLSQDIEMVLVWDMPVIVYPVTKKKYFRFYTEKFGTENAAVKIVDYALTRYPDWEESIYQWQKDVLDDVDLPDWYKSALFNETYFVSDGGTVWLSLEEEAAKDLKENDPRKKYGRFAYLEGHEYRMYNSYDVHFYASHALSKNWPHLQRSLQYDLRDFVSVELPQKFEQIYNGEVVERKKPNTVPHDAGDPGEGPFDLINAYPIHDVSNWRDLSPKFVLQTLRDATSSGSMDTNFVEDMFDTCEIVMNKALIYDKDGDGLIENSGEPDQTYDIWVMKGCSSYCGGIWLAALYAMTLMADVLQKIAEKDRYQKLLDSARQAFDEKLWNGSYYNFDCSLDQGKSIMADQLNGHWYLGCSGFGHVYPILPKSKIRSALRSIYENNVLCFCEGNMGAVNGFLTGQVDKVAIQSQEVWTGVTYALAATMIQEGMVEEGFKTAGGMFKSMTEKFGMIFDTPEALYGSKYYRSIGYMRPLSIWSMQIAWEKRKSATEPI</sequence>
<feature type="domain" description="Glycosyl-hydrolase family 116 catalytic region" evidence="3">
    <location>
        <begin position="437"/>
        <end position="801"/>
    </location>
</feature>
<dbReference type="GO" id="GO:0006680">
    <property type="term" value="P:glucosylceramide catabolic process"/>
    <property type="evidence" value="ECO:0007669"/>
    <property type="project" value="InterPro"/>
</dbReference>
<evidence type="ECO:0000313" key="6">
    <source>
        <dbReference type="Proteomes" id="UP000625711"/>
    </source>
</evidence>
<keyword evidence="2" id="KW-1133">Transmembrane helix</keyword>
<dbReference type="Pfam" id="PF12215">
    <property type="entry name" value="Glyco_hydr_116N"/>
    <property type="match status" value="1"/>
</dbReference>
<reference evidence="5" key="1">
    <citation type="submission" date="2020-08" db="EMBL/GenBank/DDBJ databases">
        <title>Genome sequencing and assembly of the red palm weevil Rhynchophorus ferrugineus.</title>
        <authorList>
            <person name="Dias G.B."/>
            <person name="Bergman C.M."/>
            <person name="Manee M."/>
        </authorList>
    </citation>
    <scope>NUCLEOTIDE SEQUENCE</scope>
    <source>
        <strain evidence="5">AA-2017</strain>
        <tissue evidence="5">Whole larva</tissue>
    </source>
</reference>
<dbReference type="AlphaFoldDB" id="A0A834IR04"/>
<keyword evidence="6" id="KW-1185">Reference proteome</keyword>
<feature type="domain" description="Glycosyl-hydrolase family 116 N-terminal" evidence="4">
    <location>
        <begin position="76"/>
        <end position="377"/>
    </location>
</feature>
<comment type="catalytic activity">
    <reaction evidence="1">
        <text>a beta-D-glucosyl-(1&lt;-&gt;1')-N-acylsphing-4-enine + H2O = an N-acylsphing-4-enine + D-glucose</text>
        <dbReference type="Rhea" id="RHEA:13269"/>
        <dbReference type="ChEBI" id="CHEBI:4167"/>
        <dbReference type="ChEBI" id="CHEBI:15377"/>
        <dbReference type="ChEBI" id="CHEBI:22801"/>
        <dbReference type="ChEBI" id="CHEBI:52639"/>
        <dbReference type="EC" id="3.2.1.45"/>
    </reaction>
</comment>
<organism evidence="5 6">
    <name type="scientific">Rhynchophorus ferrugineus</name>
    <name type="common">Red palm weevil</name>
    <name type="synonym">Curculio ferrugineus</name>
    <dbReference type="NCBI Taxonomy" id="354439"/>
    <lineage>
        <taxon>Eukaryota</taxon>
        <taxon>Metazoa</taxon>
        <taxon>Ecdysozoa</taxon>
        <taxon>Arthropoda</taxon>
        <taxon>Hexapoda</taxon>
        <taxon>Insecta</taxon>
        <taxon>Pterygota</taxon>
        <taxon>Neoptera</taxon>
        <taxon>Endopterygota</taxon>
        <taxon>Coleoptera</taxon>
        <taxon>Polyphaga</taxon>
        <taxon>Cucujiformia</taxon>
        <taxon>Curculionidae</taxon>
        <taxon>Dryophthorinae</taxon>
        <taxon>Rhynchophorus</taxon>
    </lineage>
</organism>
<evidence type="ECO:0000259" key="4">
    <source>
        <dbReference type="Pfam" id="PF12215"/>
    </source>
</evidence>
<evidence type="ECO:0000259" key="3">
    <source>
        <dbReference type="Pfam" id="PF04685"/>
    </source>
</evidence>
<keyword evidence="1" id="KW-0326">Glycosidase</keyword>
<gene>
    <name evidence="5" type="ORF">GWI33_003309</name>
</gene>
<feature type="transmembrane region" description="Helical" evidence="2">
    <location>
        <begin position="74"/>
        <end position="91"/>
    </location>
</feature>
<evidence type="ECO:0000256" key="1">
    <source>
        <dbReference type="PIRNR" id="PIRNR028944"/>
    </source>
</evidence>
<evidence type="ECO:0000313" key="5">
    <source>
        <dbReference type="EMBL" id="KAF7282068.1"/>
    </source>
</evidence>
<dbReference type="InterPro" id="IPR024462">
    <property type="entry name" value="GH116_N"/>
</dbReference>
<dbReference type="OrthoDB" id="730489at2759"/>
<keyword evidence="2" id="KW-0812">Transmembrane</keyword>
<dbReference type="InterPro" id="IPR008928">
    <property type="entry name" value="6-hairpin_glycosidase_sf"/>
</dbReference>
<keyword evidence="1" id="KW-0378">Hydrolase</keyword>
<dbReference type="InterPro" id="IPR006775">
    <property type="entry name" value="GH116_catalytic"/>
</dbReference>
<protein>
    <recommendedName>
        <fullName evidence="1">Non-lysosomal glucosylceramidase</fullName>
        <shortName evidence="1">NLGase</shortName>
        <ecNumber evidence="1">3.2.1.45</ecNumber>
    </recommendedName>
</protein>
<dbReference type="GO" id="GO:0005975">
    <property type="term" value="P:carbohydrate metabolic process"/>
    <property type="evidence" value="ECO:0007669"/>
    <property type="project" value="InterPro"/>
</dbReference>
<dbReference type="Proteomes" id="UP000625711">
    <property type="component" value="Unassembled WGS sequence"/>
</dbReference>
<comment type="caution">
    <text evidence="5">The sequence shown here is derived from an EMBL/GenBank/DDBJ whole genome shotgun (WGS) entry which is preliminary data.</text>
</comment>
<dbReference type="PIRSF" id="PIRSF028944">
    <property type="entry name" value="Beta_gluc_GBA2"/>
    <property type="match status" value="1"/>
</dbReference>
<dbReference type="GO" id="GO:0008422">
    <property type="term" value="F:beta-glucosidase activity"/>
    <property type="evidence" value="ECO:0007669"/>
    <property type="project" value="TreeGrafter"/>
</dbReference>
<dbReference type="SUPFAM" id="SSF48208">
    <property type="entry name" value="Six-hairpin glycosidases"/>
    <property type="match status" value="1"/>
</dbReference>
<dbReference type="Gene3D" id="1.50.10.10">
    <property type="match status" value="1"/>
</dbReference>
<name>A0A834IR04_RHYFE</name>